<dbReference type="PANTHER" id="PTHR32419:SF6">
    <property type="entry name" value="GLUTATHIONE S-TRANSFERASE OMEGA-LIKE 1-RELATED"/>
    <property type="match status" value="1"/>
</dbReference>
<evidence type="ECO:0000256" key="1">
    <source>
        <dbReference type="RuleBase" id="RU003457"/>
    </source>
</evidence>
<dbReference type="InterPro" id="IPR036282">
    <property type="entry name" value="Glutathione-S-Trfase_C_sf"/>
</dbReference>
<sequence>MTSFSVPGEFIRKASTARHVISSAAGSEFPVEAGRYHLYIAFNCPWCHRTALTRALLGLEDVVTMDVASPIRSNKDHPTGENNWLFEPDGTTALNGRFIKFDQLTPDTVNGLTTARQIYDKFGVDQTSLPILFDKKAQRIVNNESSEIIRMFATELAPALGNGRALYPTELAAQIDELNEWIYPQINNGAYRAGFTSNQDAYEAAFHEYFAAFAKLDKILSTKTWLTGETLTEADVRLFPTVLRHDPIYYVRMKLNHAYVRDAYPNLNRWLKQFYALPGVAENSPLDQMKQGYFGRTWNNTVPVGPTWFTKNYLMGRRTILHRIDGRRHGPGGLINRLVSPEDTLADQLKPFVFIDNVAGDELPPNFGFGFHPHSGIATLTYQLNKDVQYTDTEGHDGVLKALGLEWMMAGGGAWHRGTIVGTGPIMAFQLWLTLPPALEDGPSLSQYIAPDRVPQVDNVRVLMGAYKGVRAAFEPPTPMTYLDVTLAPGESFTFDAPGQQACWTYVFEGAVDVGDVRSA</sequence>
<dbReference type="CDD" id="cd03190">
    <property type="entry name" value="GST_C_Omega_like"/>
    <property type="match status" value="1"/>
</dbReference>
<reference evidence="3" key="2">
    <citation type="submission" date="2019-06" db="EMBL/GenBank/DDBJ databases">
        <title>Genomics analysis of Aphanomyces spp. identifies a new class of oomycete effector associated with host adaptation.</title>
        <authorList>
            <person name="Gaulin E."/>
        </authorList>
    </citation>
    <scope>NUCLEOTIDE SEQUENCE</scope>
    <source>
        <strain evidence="3">CBS 578.67</strain>
    </source>
</reference>
<dbReference type="InterPro" id="IPR010987">
    <property type="entry name" value="Glutathione-S-Trfase_C-like"/>
</dbReference>
<dbReference type="PANTHER" id="PTHR32419">
    <property type="entry name" value="GLUTATHIONYL-HYDROQUINONE REDUCTASE"/>
    <property type="match status" value="1"/>
</dbReference>
<dbReference type="GO" id="GO:0004364">
    <property type="term" value="F:glutathione transferase activity"/>
    <property type="evidence" value="ECO:0007669"/>
    <property type="project" value="InterPro"/>
</dbReference>
<accession>A0A485LER6</accession>
<dbReference type="InterPro" id="IPR016639">
    <property type="entry name" value="GST_Omega/GSH"/>
</dbReference>
<dbReference type="Pfam" id="PF13410">
    <property type="entry name" value="GST_C_2"/>
    <property type="match status" value="1"/>
</dbReference>
<dbReference type="Gene3D" id="2.60.120.10">
    <property type="entry name" value="Jelly Rolls"/>
    <property type="match status" value="1"/>
</dbReference>
<dbReference type="Gene3D" id="1.20.1050.10">
    <property type="match status" value="1"/>
</dbReference>
<dbReference type="SUPFAM" id="SSF47616">
    <property type="entry name" value="GST C-terminal domain-like"/>
    <property type="match status" value="1"/>
</dbReference>
<dbReference type="Pfam" id="PF02678">
    <property type="entry name" value="Pirin"/>
    <property type="match status" value="1"/>
</dbReference>
<evidence type="ECO:0000259" key="2">
    <source>
        <dbReference type="PROSITE" id="PS50405"/>
    </source>
</evidence>
<dbReference type="GO" id="GO:0005737">
    <property type="term" value="C:cytoplasm"/>
    <property type="evidence" value="ECO:0007669"/>
    <property type="project" value="TreeGrafter"/>
</dbReference>
<dbReference type="OrthoDB" id="2309723at2759"/>
<dbReference type="InterPro" id="IPR004045">
    <property type="entry name" value="Glutathione_S-Trfase_N"/>
</dbReference>
<protein>
    <submittedName>
        <fullName evidence="4">Aste57867_20360 protein</fullName>
    </submittedName>
</protein>
<dbReference type="InterPro" id="IPR011051">
    <property type="entry name" value="RmlC_Cupin_sf"/>
</dbReference>
<dbReference type="Gene3D" id="3.40.30.10">
    <property type="entry name" value="Glutaredoxin"/>
    <property type="match status" value="1"/>
</dbReference>
<dbReference type="AlphaFoldDB" id="A0A485LER6"/>
<dbReference type="Proteomes" id="UP000332933">
    <property type="component" value="Unassembled WGS sequence"/>
</dbReference>
<dbReference type="InterPro" id="IPR047047">
    <property type="entry name" value="GST_Omega-like_C"/>
</dbReference>
<dbReference type="PROSITE" id="PS50405">
    <property type="entry name" value="GST_CTER"/>
    <property type="match status" value="1"/>
</dbReference>
<name>A0A485LER6_9STRA</name>
<proteinExistence type="inferred from homology"/>
<gene>
    <name evidence="4" type="primary">Aste57867_20360</name>
    <name evidence="3" type="ORF">As57867_020294</name>
    <name evidence="4" type="ORF">ASTE57867_20360</name>
</gene>
<evidence type="ECO:0000313" key="5">
    <source>
        <dbReference type="Proteomes" id="UP000332933"/>
    </source>
</evidence>
<dbReference type="SUPFAM" id="SSF52833">
    <property type="entry name" value="Thioredoxin-like"/>
    <property type="match status" value="1"/>
</dbReference>
<feature type="domain" description="GST C-terminal" evidence="2">
    <location>
        <begin position="168"/>
        <end position="293"/>
    </location>
</feature>
<evidence type="ECO:0000313" key="4">
    <source>
        <dbReference type="EMBL" id="VFT97047.1"/>
    </source>
</evidence>
<keyword evidence="5" id="KW-1185">Reference proteome</keyword>
<dbReference type="InterPro" id="IPR003829">
    <property type="entry name" value="Pirin_N_dom"/>
</dbReference>
<dbReference type="Pfam" id="PF13409">
    <property type="entry name" value="GST_N_2"/>
    <property type="match status" value="1"/>
</dbReference>
<dbReference type="InterPro" id="IPR014710">
    <property type="entry name" value="RmlC-like_jellyroll"/>
</dbReference>
<dbReference type="InterPro" id="IPR036249">
    <property type="entry name" value="Thioredoxin-like_sf"/>
</dbReference>
<dbReference type="EMBL" id="CAADRA010006831">
    <property type="protein sequence ID" value="VFT97047.1"/>
    <property type="molecule type" value="Genomic_DNA"/>
</dbReference>
<comment type="similarity">
    <text evidence="1">Belongs to the pirin family.</text>
</comment>
<dbReference type="SUPFAM" id="SSF51182">
    <property type="entry name" value="RmlC-like cupins"/>
    <property type="match status" value="1"/>
</dbReference>
<evidence type="ECO:0000313" key="3">
    <source>
        <dbReference type="EMBL" id="KAF0687979.1"/>
    </source>
</evidence>
<dbReference type="EMBL" id="VJMH01006808">
    <property type="protein sequence ID" value="KAF0687979.1"/>
    <property type="molecule type" value="Genomic_DNA"/>
</dbReference>
<reference evidence="4 5" key="1">
    <citation type="submission" date="2019-03" db="EMBL/GenBank/DDBJ databases">
        <authorList>
            <person name="Gaulin E."/>
            <person name="Dumas B."/>
        </authorList>
    </citation>
    <scope>NUCLEOTIDE SEQUENCE [LARGE SCALE GENOMIC DNA]</scope>
    <source>
        <strain evidence="4">CBS 568.67</strain>
    </source>
</reference>
<organism evidence="4 5">
    <name type="scientific">Aphanomyces stellatus</name>
    <dbReference type="NCBI Taxonomy" id="120398"/>
    <lineage>
        <taxon>Eukaryota</taxon>
        <taxon>Sar</taxon>
        <taxon>Stramenopiles</taxon>
        <taxon>Oomycota</taxon>
        <taxon>Saprolegniomycetes</taxon>
        <taxon>Saprolegniales</taxon>
        <taxon>Verrucalvaceae</taxon>
        <taxon>Aphanomyces</taxon>
    </lineage>
</organism>